<protein>
    <submittedName>
        <fullName evidence="2">Uncharacterized protein</fullName>
    </submittedName>
</protein>
<feature type="transmembrane region" description="Helical" evidence="1">
    <location>
        <begin position="146"/>
        <end position="163"/>
    </location>
</feature>
<accession>A0ABX8ZYS8</accession>
<keyword evidence="1" id="KW-0472">Membrane</keyword>
<sequence>MDDFLALFHGISGWSLGWVLAAFLFALTFESWPHLRYSYWQWRIDRLLGREEVHPDDIRDLHWRQNEKPEPFDFLRVLYASFQMSLQLALPVILVDVVSADDLSLAPAAVAAVLLFSQNKERAQEDEGGEEPVEPGPTVYPREAKIGFAFALLVSTGLFLYISQVMQPG</sequence>
<name>A0ABX8ZYS8_9SPHN</name>
<evidence type="ECO:0000313" key="2">
    <source>
        <dbReference type="EMBL" id="QZD93931.1"/>
    </source>
</evidence>
<organism evidence="2 3">
    <name type="scientific">Qipengyuania gelatinilytica</name>
    <dbReference type="NCBI Taxonomy" id="2867231"/>
    <lineage>
        <taxon>Bacteria</taxon>
        <taxon>Pseudomonadati</taxon>
        <taxon>Pseudomonadota</taxon>
        <taxon>Alphaproteobacteria</taxon>
        <taxon>Sphingomonadales</taxon>
        <taxon>Erythrobacteraceae</taxon>
        <taxon>Qipengyuania</taxon>
    </lineage>
</organism>
<evidence type="ECO:0000256" key="1">
    <source>
        <dbReference type="SAM" id="Phobius"/>
    </source>
</evidence>
<feature type="transmembrane region" description="Helical" evidence="1">
    <location>
        <begin position="6"/>
        <end position="29"/>
    </location>
</feature>
<keyword evidence="1" id="KW-1133">Transmembrane helix</keyword>
<proteinExistence type="predicted"/>
<evidence type="ECO:0000313" key="3">
    <source>
        <dbReference type="Proteomes" id="UP000824321"/>
    </source>
</evidence>
<dbReference type="RefSeq" id="WP_221429697.1">
    <property type="nucleotide sequence ID" value="NZ_CP081294.1"/>
</dbReference>
<dbReference type="EMBL" id="CP081294">
    <property type="protein sequence ID" value="QZD93931.1"/>
    <property type="molecule type" value="Genomic_DNA"/>
</dbReference>
<reference evidence="2 3" key="1">
    <citation type="submission" date="2021-08" db="EMBL/GenBank/DDBJ databases">
        <title>Comparative Genomics Analysis of the Genus Qipengyuania Reveals Extensive Genetic Diversity and Metabolic Versatility, Including the Description of Fifteen Novel Species.</title>
        <authorList>
            <person name="Liu Y."/>
        </authorList>
    </citation>
    <scope>NUCLEOTIDE SEQUENCE [LARGE SCALE GENOMIC DNA]</scope>
    <source>
        <strain evidence="2 3">1NDH1</strain>
    </source>
</reference>
<gene>
    <name evidence="2" type="ORF">K3136_07340</name>
</gene>
<dbReference type="Proteomes" id="UP000824321">
    <property type="component" value="Chromosome"/>
</dbReference>
<keyword evidence="1" id="KW-0812">Transmembrane</keyword>
<keyword evidence="3" id="KW-1185">Reference proteome</keyword>